<dbReference type="InterPro" id="IPR006520">
    <property type="entry name" value="Dit_BPSPP_N"/>
</dbReference>
<proteinExistence type="predicted"/>
<dbReference type="RefSeq" id="WP_153497229.1">
    <property type="nucleotide sequence ID" value="NZ_CBCRWP010000031.1"/>
</dbReference>
<protein>
    <submittedName>
        <fullName evidence="2">Phage tail protein</fullName>
    </submittedName>
</protein>
<dbReference type="AlphaFoldDB" id="A0A7X1ZC62"/>
<reference evidence="2 3" key="1">
    <citation type="submission" date="2019-10" db="EMBL/GenBank/DDBJ databases">
        <authorList>
            <person name="Dong K."/>
        </authorList>
    </citation>
    <scope>NUCLEOTIDE SEQUENCE [LARGE SCALE GENOMIC DNA]</scope>
    <source>
        <strain evidence="2 3">DSM 28960</strain>
    </source>
</reference>
<evidence type="ECO:0000313" key="2">
    <source>
        <dbReference type="EMBL" id="MQW40607.1"/>
    </source>
</evidence>
<organism evidence="2 3">
    <name type="scientific">Lactococcus hircilactis</name>
    <dbReference type="NCBI Taxonomy" id="1494462"/>
    <lineage>
        <taxon>Bacteria</taxon>
        <taxon>Bacillati</taxon>
        <taxon>Bacillota</taxon>
        <taxon>Bacilli</taxon>
        <taxon>Lactobacillales</taxon>
        <taxon>Streptococcaceae</taxon>
        <taxon>Lactococcus</taxon>
    </lineage>
</organism>
<dbReference type="Proteomes" id="UP000439550">
    <property type="component" value="Unassembled WGS sequence"/>
</dbReference>
<sequence>MAFSVNFNGVELSGMVDGFTAITRNIGSSWNNSTRNRLRIGSDFINSSIGSKSITVNFIANVKKDRFVTTRNNIASFLNVTEPAPLIFGDDPNKVWYAVPDGTPTLDESSFYQAIGSITFLVPEGHAYSTYTNVLNSDNSGGVDGSITPNSDGSVDVTINNQGTLPAWINLTLTNNHENGYFGIAGVNGALEIGKREEVDGVFLHNSEILYDSDNDNQFSKLVDVKGLPNPQVASIGGVCDTNGQLGYRTVTNNWQGQTITTTGLKVTDFGSATTGLRGGMKCLTLPADSNGQLGSVNFYAWMRFLEWAGTNGQTGVTQVMFTDANDVFLAGYGIVKIDMTGNKGAAKFWVGGNNPREWQSMPFTMNNGENAKDPENNVMFNNRTGSADFVKNGGAFSFYWRNSRKTIQIPELANSAIAKVYFFIGDWIGNKNGMVSNMQLRRFWCRKDNVQKWDDLPNRYKKGSAISVTMADGGVTIDGISSITETVTGTDPFSIPPGISKLKIIQSSWNTTPPDVQITWQERIL</sequence>
<gene>
    <name evidence="2" type="ORF">GHI93_11850</name>
</gene>
<evidence type="ECO:0000259" key="1">
    <source>
        <dbReference type="Pfam" id="PF05709"/>
    </source>
</evidence>
<dbReference type="Pfam" id="PF05709">
    <property type="entry name" value="Sipho_tail"/>
    <property type="match status" value="1"/>
</dbReference>
<comment type="caution">
    <text evidence="2">The sequence shown here is derived from an EMBL/GenBank/DDBJ whole genome shotgun (WGS) entry which is preliminary data.</text>
</comment>
<dbReference type="Gene3D" id="2.40.30.200">
    <property type="match status" value="1"/>
</dbReference>
<feature type="domain" description="Siphovirus-type tail component RIFT-related" evidence="1">
    <location>
        <begin position="32"/>
        <end position="122"/>
    </location>
</feature>
<accession>A0A7X1ZC62</accession>
<keyword evidence="3" id="KW-1185">Reference proteome</keyword>
<evidence type="ECO:0000313" key="3">
    <source>
        <dbReference type="Proteomes" id="UP000439550"/>
    </source>
</evidence>
<name>A0A7X1ZC62_9LACT</name>
<dbReference type="NCBIfam" id="TIGR01633">
    <property type="entry name" value="phi3626_gp14_N"/>
    <property type="match status" value="1"/>
</dbReference>
<dbReference type="OrthoDB" id="3078561at2"/>
<dbReference type="InterPro" id="IPR008841">
    <property type="entry name" value="Siphovirus-type_tail_N"/>
</dbReference>
<dbReference type="EMBL" id="WITJ01000025">
    <property type="protein sequence ID" value="MQW40607.1"/>
    <property type="molecule type" value="Genomic_DNA"/>
</dbReference>